<reference evidence="2 3" key="1">
    <citation type="submission" date="2023-07" db="EMBL/GenBank/DDBJ databases">
        <title>Sorghum-associated microbial communities from plants grown in Nebraska, USA.</title>
        <authorList>
            <person name="Schachtman D."/>
        </authorList>
    </citation>
    <scope>NUCLEOTIDE SEQUENCE [LARGE SCALE GENOMIC DNA]</scope>
    <source>
        <strain evidence="2 3">DS2154</strain>
    </source>
</reference>
<feature type="region of interest" description="Disordered" evidence="1">
    <location>
        <begin position="1"/>
        <end position="22"/>
    </location>
</feature>
<evidence type="ECO:0000313" key="2">
    <source>
        <dbReference type="EMBL" id="MDR6530229.1"/>
    </source>
</evidence>
<dbReference type="EMBL" id="JAVDRL010000003">
    <property type="protein sequence ID" value="MDR6530229.1"/>
    <property type="molecule type" value="Genomic_DNA"/>
</dbReference>
<keyword evidence="3" id="KW-1185">Reference proteome</keyword>
<evidence type="ECO:0000256" key="1">
    <source>
        <dbReference type="SAM" id="MobiDB-lite"/>
    </source>
</evidence>
<gene>
    <name evidence="2" type="ORF">J2800_000965</name>
</gene>
<dbReference type="RefSeq" id="WP_310029636.1">
    <property type="nucleotide sequence ID" value="NZ_JAVDRL010000003.1"/>
</dbReference>
<sequence>MSRSQKDRKLRSNPENLFPNSAAEGFDFTTAIAQALRRQYGHSPAAVKTVVRLTRTNPRSVRNWFSGNNGPNGENLVELVRHSEEVLETVLQLAGRQDLVTARKLAGAREKLREMLEMIDDLQAG</sequence>
<feature type="compositionally biased region" description="Basic and acidic residues" evidence="1">
    <location>
        <begin position="1"/>
        <end position="12"/>
    </location>
</feature>
<dbReference type="Proteomes" id="UP001262754">
    <property type="component" value="Unassembled WGS sequence"/>
</dbReference>
<comment type="caution">
    <text evidence="2">The sequence shown here is derived from an EMBL/GenBank/DDBJ whole genome shotgun (WGS) entry which is preliminary data.</text>
</comment>
<proteinExistence type="predicted"/>
<organism evidence="2 3">
    <name type="scientific">Caulobacter rhizosphaerae</name>
    <dbReference type="NCBI Taxonomy" id="2010972"/>
    <lineage>
        <taxon>Bacteria</taxon>
        <taxon>Pseudomonadati</taxon>
        <taxon>Pseudomonadota</taxon>
        <taxon>Alphaproteobacteria</taxon>
        <taxon>Caulobacterales</taxon>
        <taxon>Caulobacteraceae</taxon>
        <taxon>Caulobacter</taxon>
    </lineage>
</organism>
<evidence type="ECO:0000313" key="3">
    <source>
        <dbReference type="Proteomes" id="UP001262754"/>
    </source>
</evidence>
<accession>A0ABU1MVL6</accession>
<protein>
    <submittedName>
        <fullName evidence="2">Uncharacterized protein</fullName>
    </submittedName>
</protein>
<name>A0ABU1MVL6_9CAUL</name>